<feature type="compositionally biased region" description="Low complexity" evidence="2">
    <location>
        <begin position="148"/>
        <end position="181"/>
    </location>
</feature>
<evidence type="ECO:0000313" key="5">
    <source>
        <dbReference type="EMBL" id="KAJ3746723.1"/>
    </source>
</evidence>
<name>A0A9W8TZW3_9AGAR</name>
<evidence type="ECO:0000256" key="3">
    <source>
        <dbReference type="SAM" id="SignalP"/>
    </source>
</evidence>
<dbReference type="SUPFAM" id="SSF50685">
    <property type="entry name" value="Barwin-like endoglucanases"/>
    <property type="match status" value="1"/>
</dbReference>
<comment type="caution">
    <text evidence="5">The sequence shown here is derived from an EMBL/GenBank/DDBJ whole genome shotgun (WGS) entry which is preliminary data.</text>
</comment>
<evidence type="ECO:0000256" key="2">
    <source>
        <dbReference type="SAM" id="MobiDB-lite"/>
    </source>
</evidence>
<proteinExistence type="predicted"/>
<dbReference type="CDD" id="cd22191">
    <property type="entry name" value="DPBB_RlpA_EXP_N-like"/>
    <property type="match status" value="1"/>
</dbReference>
<keyword evidence="1 3" id="KW-0732">Signal</keyword>
<dbReference type="PANTHER" id="PTHR31836:SF24">
    <property type="entry name" value="RLPA-LIKE PROTEIN DOUBLE-PSI BETA-BARREL DOMAIN-CONTAINING PROTEIN"/>
    <property type="match status" value="1"/>
</dbReference>
<dbReference type="InterPro" id="IPR009009">
    <property type="entry name" value="RlpA-like_DPBB"/>
</dbReference>
<dbReference type="PROSITE" id="PS51257">
    <property type="entry name" value="PROKAR_LIPOPROTEIN"/>
    <property type="match status" value="1"/>
</dbReference>
<feature type="signal peptide" evidence="3">
    <location>
        <begin position="1"/>
        <end position="22"/>
    </location>
</feature>
<dbReference type="EMBL" id="JANVFU010000004">
    <property type="protein sequence ID" value="KAJ3746723.1"/>
    <property type="molecule type" value="Genomic_DNA"/>
</dbReference>
<accession>A0A9W8TZW3</accession>
<sequence length="205" mass="21580">MSKVFLFSSFLTFLLACVHVHSAPIPGHLRNALRSVQARDTQVYTGGNATYYLQNGNAGACGEYNSDSALIAAMDTARYGDTGQVSPLCGKYVKITNINNQKTVTVKIADACPTCNSENSIDLSQGAFTQIATIEEGEVPITWEYVDGDASSNSDVSSTGDDSSNSDDSSTGDDSSNTDDSSTGDDTDNGSDSDWDSGSDDSDDD</sequence>
<dbReference type="Gene3D" id="2.40.40.10">
    <property type="entry name" value="RlpA-like domain"/>
    <property type="match status" value="1"/>
</dbReference>
<evidence type="ECO:0000259" key="4">
    <source>
        <dbReference type="Pfam" id="PF03330"/>
    </source>
</evidence>
<evidence type="ECO:0000313" key="6">
    <source>
        <dbReference type="Proteomes" id="UP001142393"/>
    </source>
</evidence>
<feature type="chain" id="PRO_5040763717" evidence="3">
    <location>
        <begin position="23"/>
        <end position="205"/>
    </location>
</feature>
<dbReference type="PANTHER" id="PTHR31836">
    <property type="match status" value="1"/>
</dbReference>
<dbReference type="Proteomes" id="UP001142393">
    <property type="component" value="Unassembled WGS sequence"/>
</dbReference>
<dbReference type="AlphaFoldDB" id="A0A9W8TZW3"/>
<gene>
    <name evidence="5" type="ORF">DFH05DRAFT_1523335</name>
</gene>
<dbReference type="InterPro" id="IPR036908">
    <property type="entry name" value="RlpA-like_sf"/>
</dbReference>
<reference evidence="5 6" key="1">
    <citation type="journal article" date="2023" name="Proc. Natl. Acad. Sci. U.S.A.">
        <title>A global phylogenomic analysis of the shiitake genus Lentinula.</title>
        <authorList>
            <person name="Sierra-Patev S."/>
            <person name="Min B."/>
            <person name="Naranjo-Ortiz M."/>
            <person name="Looney B."/>
            <person name="Konkel Z."/>
            <person name="Slot J.C."/>
            <person name="Sakamoto Y."/>
            <person name="Steenwyk J.L."/>
            <person name="Rokas A."/>
            <person name="Carro J."/>
            <person name="Camarero S."/>
            <person name="Ferreira P."/>
            <person name="Molpeceres G."/>
            <person name="Ruiz-Duenas F.J."/>
            <person name="Serrano A."/>
            <person name="Henrissat B."/>
            <person name="Drula E."/>
            <person name="Hughes K.W."/>
            <person name="Mata J.L."/>
            <person name="Ishikawa N.K."/>
            <person name="Vargas-Isla R."/>
            <person name="Ushijima S."/>
            <person name="Smith C.A."/>
            <person name="Donoghue J."/>
            <person name="Ahrendt S."/>
            <person name="Andreopoulos W."/>
            <person name="He G."/>
            <person name="LaButti K."/>
            <person name="Lipzen A."/>
            <person name="Ng V."/>
            <person name="Riley R."/>
            <person name="Sandor L."/>
            <person name="Barry K."/>
            <person name="Martinez A.T."/>
            <person name="Xiao Y."/>
            <person name="Gibbons J.G."/>
            <person name="Terashima K."/>
            <person name="Grigoriev I.V."/>
            <person name="Hibbett D."/>
        </authorList>
    </citation>
    <scope>NUCLEOTIDE SEQUENCE [LARGE SCALE GENOMIC DNA]</scope>
    <source>
        <strain evidence="5 6">TFB7810</strain>
    </source>
</reference>
<feature type="region of interest" description="Disordered" evidence="2">
    <location>
        <begin position="147"/>
        <end position="205"/>
    </location>
</feature>
<evidence type="ECO:0000256" key="1">
    <source>
        <dbReference type="ARBA" id="ARBA00022729"/>
    </source>
</evidence>
<protein>
    <submittedName>
        <fullName evidence="5">RlpA-like double-psi beta-barrel-protein domain-containing protein-containing protein</fullName>
    </submittedName>
</protein>
<feature type="compositionally biased region" description="Acidic residues" evidence="2">
    <location>
        <begin position="182"/>
        <end position="205"/>
    </location>
</feature>
<keyword evidence="6" id="KW-1185">Reference proteome</keyword>
<dbReference type="Pfam" id="PF03330">
    <property type="entry name" value="DPBB_1"/>
    <property type="match status" value="1"/>
</dbReference>
<feature type="domain" description="RlpA-like protein double-psi beta-barrel" evidence="4">
    <location>
        <begin position="46"/>
        <end position="142"/>
    </location>
</feature>
<dbReference type="InterPro" id="IPR051477">
    <property type="entry name" value="Expansin_CellWall"/>
</dbReference>
<organism evidence="5 6">
    <name type="scientific">Lentinula detonsa</name>
    <dbReference type="NCBI Taxonomy" id="2804962"/>
    <lineage>
        <taxon>Eukaryota</taxon>
        <taxon>Fungi</taxon>
        <taxon>Dikarya</taxon>
        <taxon>Basidiomycota</taxon>
        <taxon>Agaricomycotina</taxon>
        <taxon>Agaricomycetes</taxon>
        <taxon>Agaricomycetidae</taxon>
        <taxon>Agaricales</taxon>
        <taxon>Marasmiineae</taxon>
        <taxon>Omphalotaceae</taxon>
        <taxon>Lentinula</taxon>
    </lineage>
</organism>